<dbReference type="PANTHER" id="PTHR13490">
    <property type="entry name" value="MITOCHONDRIAL 28S RIBOSOMAL PROTEIN S28"/>
    <property type="match status" value="1"/>
</dbReference>
<dbReference type="InterPro" id="IPR019349">
    <property type="entry name" value="Ribosomal_mS35_mit"/>
</dbReference>
<dbReference type="Proteomes" id="UP000183567">
    <property type="component" value="Unassembled WGS sequence"/>
</dbReference>
<dbReference type="GO" id="GO:0003735">
    <property type="term" value="F:structural constituent of ribosome"/>
    <property type="evidence" value="ECO:0007669"/>
    <property type="project" value="InterPro"/>
</dbReference>
<dbReference type="AlphaFoldDB" id="A0A1J8QRY3"/>
<organism evidence="2 3">
    <name type="scientific">Rhizopogon vesiculosus</name>
    <dbReference type="NCBI Taxonomy" id="180088"/>
    <lineage>
        <taxon>Eukaryota</taxon>
        <taxon>Fungi</taxon>
        <taxon>Dikarya</taxon>
        <taxon>Basidiomycota</taxon>
        <taxon>Agaricomycotina</taxon>
        <taxon>Agaricomycetes</taxon>
        <taxon>Agaricomycetidae</taxon>
        <taxon>Boletales</taxon>
        <taxon>Suillineae</taxon>
        <taxon>Rhizopogonaceae</taxon>
        <taxon>Rhizopogon</taxon>
    </lineage>
</organism>
<evidence type="ECO:0000259" key="1">
    <source>
        <dbReference type="Pfam" id="PF10213"/>
    </source>
</evidence>
<dbReference type="PANTHER" id="PTHR13490:SF0">
    <property type="entry name" value="SMALL RIBOSOMAL SUBUNIT PROTEIN MS35"/>
    <property type="match status" value="1"/>
</dbReference>
<dbReference type="InterPro" id="IPR039848">
    <property type="entry name" value="Ribosomal_mS35_mt"/>
</dbReference>
<sequence length="259" mass="29658">MHLLLPCRRCPPPVTIARQFHSTTQVSMRGRPFKAPKVDHEDMEQHLEPDLGLDAPVAEHLMYRQQRQTLNYMRLMEHEVPKLVAFRKPFIPPTSSTPLVIRSVDFAGEQHPLTAKRTVVIPIAHLPLRNEVAIQRAKLLAGVRWTPDPPRDSGIPADEDVAKHGFIKISCEDFPRANMNLKWISDTVDKLVREANIEDETLYERLPLDTRHLDAKMRKARKGDHVRGRGGLRPSLKDFPADWLPKRQQDVIPSILTSQ</sequence>
<dbReference type="GO" id="GO:0032543">
    <property type="term" value="P:mitochondrial translation"/>
    <property type="evidence" value="ECO:0007669"/>
    <property type="project" value="InterPro"/>
</dbReference>
<gene>
    <name evidence="2" type="ORF">AZE42_00118</name>
</gene>
<dbReference type="GO" id="GO:0005763">
    <property type="term" value="C:mitochondrial small ribosomal subunit"/>
    <property type="evidence" value="ECO:0007669"/>
    <property type="project" value="TreeGrafter"/>
</dbReference>
<dbReference type="STRING" id="180088.A0A1J8QRY3"/>
<dbReference type="OrthoDB" id="283424at2759"/>
<accession>A0A1J8QRY3</accession>
<dbReference type="EMBL" id="LVVM01002679">
    <property type="protein sequence ID" value="OJA16200.1"/>
    <property type="molecule type" value="Genomic_DNA"/>
</dbReference>
<reference evidence="2 3" key="1">
    <citation type="submission" date="2016-03" db="EMBL/GenBank/DDBJ databases">
        <title>Comparative genomics of the ectomycorrhizal sister species Rhizopogon vinicolor and Rhizopogon vesiculosus (Basidiomycota: Boletales) reveals a divergence of the mating type B locus.</title>
        <authorList>
            <person name="Mujic A.B."/>
            <person name="Kuo A."/>
            <person name="Tritt A."/>
            <person name="Lipzen A."/>
            <person name="Chen C."/>
            <person name="Johnson J."/>
            <person name="Sharma A."/>
            <person name="Barry K."/>
            <person name="Grigoriev I.V."/>
            <person name="Spatafora J.W."/>
        </authorList>
    </citation>
    <scope>NUCLEOTIDE SEQUENCE [LARGE SCALE GENOMIC DNA]</scope>
    <source>
        <strain evidence="2 3">AM-OR11-056</strain>
    </source>
</reference>
<proteinExistence type="predicted"/>
<feature type="domain" description="Small ribosomal subunit protein mS35 mitochondrial conserved" evidence="1">
    <location>
        <begin position="89"/>
        <end position="243"/>
    </location>
</feature>
<name>A0A1J8QRY3_9AGAM</name>
<evidence type="ECO:0000313" key="2">
    <source>
        <dbReference type="EMBL" id="OJA16200.1"/>
    </source>
</evidence>
<comment type="caution">
    <text evidence="2">The sequence shown here is derived from an EMBL/GenBank/DDBJ whole genome shotgun (WGS) entry which is preliminary data.</text>
</comment>
<protein>
    <recommendedName>
        <fullName evidence="1">Small ribosomal subunit protein mS35 mitochondrial conserved domain-containing protein</fullName>
    </recommendedName>
</protein>
<keyword evidence="3" id="KW-1185">Reference proteome</keyword>
<dbReference type="Pfam" id="PF10213">
    <property type="entry name" value="MRP-S28"/>
    <property type="match status" value="1"/>
</dbReference>
<evidence type="ECO:0000313" key="3">
    <source>
        <dbReference type="Proteomes" id="UP000183567"/>
    </source>
</evidence>